<evidence type="ECO:0000313" key="9">
    <source>
        <dbReference type="EMBL" id="MDO3395950.1"/>
    </source>
</evidence>
<name>A0ABT8TPS4_9ACTN</name>
<comment type="similarity">
    <text evidence="7">Belongs to the drug/metabolite transporter (DMT) superfamily. Small multidrug resistance (SMR) (TC 2.A.7.1) family.</text>
</comment>
<dbReference type="Pfam" id="PF00893">
    <property type="entry name" value="Multi_Drug_Res"/>
    <property type="match status" value="1"/>
</dbReference>
<comment type="subcellular location">
    <subcellularLocation>
        <location evidence="1 7">Cell membrane</location>
        <topology evidence="1 7">Multi-pass membrane protein</topology>
    </subcellularLocation>
</comment>
<evidence type="ECO:0000256" key="6">
    <source>
        <dbReference type="ARBA" id="ARBA00023136"/>
    </source>
</evidence>
<evidence type="ECO:0000256" key="2">
    <source>
        <dbReference type="ARBA" id="ARBA00022448"/>
    </source>
</evidence>
<keyword evidence="10" id="KW-1185">Reference proteome</keyword>
<dbReference type="InterPro" id="IPR045324">
    <property type="entry name" value="Small_multidrug_res"/>
</dbReference>
<sequence>MPAALLLAAAIVVEVAATATLPRTDGFTRPGWTAVVVAGYAVALWMLSLVVRTMPVSIAYAAWAGLGTALVAVVGVVFLNEPLGWVRALCLGMVVVGVVGLNLSGAH</sequence>
<proteinExistence type="inferred from homology"/>
<comment type="caution">
    <text evidence="9">The sequence shown here is derived from an EMBL/GenBank/DDBJ whole genome shotgun (WGS) entry which is preliminary data.</text>
</comment>
<feature type="transmembrane region" description="Helical" evidence="8">
    <location>
        <begin position="85"/>
        <end position="103"/>
    </location>
</feature>
<dbReference type="InterPro" id="IPR037185">
    <property type="entry name" value="EmrE-like"/>
</dbReference>
<keyword evidence="6 8" id="KW-0472">Membrane</keyword>
<keyword evidence="3" id="KW-1003">Cell membrane</keyword>
<reference evidence="9" key="1">
    <citation type="submission" date="2023-06" db="EMBL/GenBank/DDBJ databases">
        <title>Genome sequence of Nocardioides sp. SOB44.</title>
        <authorList>
            <person name="Zhang G."/>
        </authorList>
    </citation>
    <scope>NUCLEOTIDE SEQUENCE</scope>
    <source>
        <strain evidence="9">SOB44</strain>
    </source>
</reference>
<feature type="transmembrane region" description="Helical" evidence="8">
    <location>
        <begin position="34"/>
        <end position="51"/>
    </location>
</feature>
<evidence type="ECO:0000256" key="1">
    <source>
        <dbReference type="ARBA" id="ARBA00004651"/>
    </source>
</evidence>
<keyword evidence="5 8" id="KW-1133">Transmembrane helix</keyword>
<evidence type="ECO:0000256" key="5">
    <source>
        <dbReference type="ARBA" id="ARBA00022989"/>
    </source>
</evidence>
<keyword evidence="4 7" id="KW-0812">Transmembrane</keyword>
<dbReference type="SUPFAM" id="SSF103481">
    <property type="entry name" value="Multidrug resistance efflux transporter EmrE"/>
    <property type="match status" value="1"/>
</dbReference>
<evidence type="ECO:0000256" key="3">
    <source>
        <dbReference type="ARBA" id="ARBA00022475"/>
    </source>
</evidence>
<keyword evidence="2" id="KW-0813">Transport</keyword>
<dbReference type="PANTHER" id="PTHR30561:SF1">
    <property type="entry name" value="MULTIDRUG TRANSPORTER EMRE"/>
    <property type="match status" value="1"/>
</dbReference>
<evidence type="ECO:0000313" key="10">
    <source>
        <dbReference type="Proteomes" id="UP001168363"/>
    </source>
</evidence>
<dbReference type="Proteomes" id="UP001168363">
    <property type="component" value="Unassembled WGS sequence"/>
</dbReference>
<gene>
    <name evidence="9" type="ORF">QWJ41_09495</name>
</gene>
<dbReference type="PANTHER" id="PTHR30561">
    <property type="entry name" value="SMR FAMILY PROTON-DEPENDENT DRUG EFFLUX TRANSPORTER SUGE"/>
    <property type="match status" value="1"/>
</dbReference>
<organism evidence="9 10">
    <name type="scientific">Nocardioides cremeus</name>
    <dbReference type="NCBI Taxonomy" id="3058044"/>
    <lineage>
        <taxon>Bacteria</taxon>
        <taxon>Bacillati</taxon>
        <taxon>Actinomycetota</taxon>
        <taxon>Actinomycetes</taxon>
        <taxon>Propionibacteriales</taxon>
        <taxon>Nocardioidaceae</taxon>
        <taxon>Nocardioides</taxon>
    </lineage>
</organism>
<accession>A0ABT8TPS4</accession>
<feature type="transmembrane region" description="Helical" evidence="8">
    <location>
        <begin position="58"/>
        <end position="79"/>
    </location>
</feature>
<evidence type="ECO:0000256" key="7">
    <source>
        <dbReference type="RuleBase" id="RU003942"/>
    </source>
</evidence>
<dbReference type="InterPro" id="IPR000390">
    <property type="entry name" value="Small_drug/metabolite_transptr"/>
</dbReference>
<protein>
    <submittedName>
        <fullName evidence="9">SMR family transporter</fullName>
    </submittedName>
</protein>
<dbReference type="RefSeq" id="WP_302707623.1">
    <property type="nucleotide sequence ID" value="NZ_JAULSC010000007.1"/>
</dbReference>
<evidence type="ECO:0000256" key="8">
    <source>
        <dbReference type="SAM" id="Phobius"/>
    </source>
</evidence>
<evidence type="ECO:0000256" key="4">
    <source>
        <dbReference type="ARBA" id="ARBA00022692"/>
    </source>
</evidence>
<dbReference type="EMBL" id="JAULSC010000007">
    <property type="protein sequence ID" value="MDO3395950.1"/>
    <property type="molecule type" value="Genomic_DNA"/>
</dbReference>
<dbReference type="Gene3D" id="1.10.3730.20">
    <property type="match status" value="1"/>
</dbReference>